<gene>
    <name evidence="6" type="ORF">L227DRAFT_317030</name>
</gene>
<dbReference type="Pfam" id="PF01753">
    <property type="entry name" value="zf-MYND"/>
    <property type="match status" value="1"/>
</dbReference>
<protein>
    <recommendedName>
        <fullName evidence="5">MYND-type domain-containing protein</fullName>
    </recommendedName>
</protein>
<keyword evidence="1" id="KW-0479">Metal-binding</keyword>
<dbReference type="EMBL" id="ML122254">
    <property type="protein sequence ID" value="RPD64069.1"/>
    <property type="molecule type" value="Genomic_DNA"/>
</dbReference>
<dbReference type="PROSITE" id="PS50865">
    <property type="entry name" value="ZF_MYND_2"/>
    <property type="match status" value="1"/>
</dbReference>
<keyword evidence="7" id="KW-1185">Reference proteome</keyword>
<dbReference type="OrthoDB" id="2733483at2759"/>
<dbReference type="GO" id="GO:0008270">
    <property type="term" value="F:zinc ion binding"/>
    <property type="evidence" value="ECO:0007669"/>
    <property type="project" value="UniProtKB-KW"/>
</dbReference>
<evidence type="ECO:0000256" key="3">
    <source>
        <dbReference type="ARBA" id="ARBA00022833"/>
    </source>
</evidence>
<evidence type="ECO:0000313" key="7">
    <source>
        <dbReference type="Proteomes" id="UP000313359"/>
    </source>
</evidence>
<sequence>MEDILHQYTMGNRAVCHECSSPSGEGTQLRKCGGCSIAIYCSKECQREAWTRRHRNECSSKDTQSQLMTMSVDPTHDLPLAPLRFPIRTDFPSPIAVRADFGQFRQHHAWALSTLIDAFVRLGWDHPTCSGQFDRGRVAVELYFAPVKDRGLQSTPANLWLLRFMALSSIEQRLQQNREFVRRKTVLALVECC</sequence>
<evidence type="ECO:0000256" key="4">
    <source>
        <dbReference type="PROSITE-ProRule" id="PRU00134"/>
    </source>
</evidence>
<feature type="domain" description="MYND-type" evidence="5">
    <location>
        <begin position="16"/>
        <end position="58"/>
    </location>
</feature>
<keyword evidence="2 4" id="KW-0863">Zinc-finger</keyword>
<dbReference type="Gene3D" id="6.10.140.2220">
    <property type="match status" value="1"/>
</dbReference>
<organism evidence="6 7">
    <name type="scientific">Lentinus tigrinus ALCF2SS1-6</name>
    <dbReference type="NCBI Taxonomy" id="1328759"/>
    <lineage>
        <taxon>Eukaryota</taxon>
        <taxon>Fungi</taxon>
        <taxon>Dikarya</taxon>
        <taxon>Basidiomycota</taxon>
        <taxon>Agaricomycotina</taxon>
        <taxon>Agaricomycetes</taxon>
        <taxon>Polyporales</taxon>
        <taxon>Polyporaceae</taxon>
        <taxon>Lentinus</taxon>
    </lineage>
</organism>
<evidence type="ECO:0000256" key="1">
    <source>
        <dbReference type="ARBA" id="ARBA00022723"/>
    </source>
</evidence>
<dbReference type="SUPFAM" id="SSF144232">
    <property type="entry name" value="HIT/MYND zinc finger-like"/>
    <property type="match status" value="1"/>
</dbReference>
<dbReference type="Proteomes" id="UP000313359">
    <property type="component" value="Unassembled WGS sequence"/>
</dbReference>
<dbReference type="PROSITE" id="PS01360">
    <property type="entry name" value="ZF_MYND_1"/>
    <property type="match status" value="1"/>
</dbReference>
<proteinExistence type="predicted"/>
<evidence type="ECO:0000313" key="6">
    <source>
        <dbReference type="EMBL" id="RPD64069.1"/>
    </source>
</evidence>
<accession>A0A5C2SLQ5</accession>
<reference evidence="6" key="1">
    <citation type="journal article" date="2018" name="Genome Biol. Evol.">
        <title>Genomics and development of Lentinus tigrinus, a white-rot wood-decaying mushroom with dimorphic fruiting bodies.</title>
        <authorList>
            <person name="Wu B."/>
            <person name="Xu Z."/>
            <person name="Knudson A."/>
            <person name="Carlson A."/>
            <person name="Chen N."/>
            <person name="Kovaka S."/>
            <person name="LaButti K."/>
            <person name="Lipzen A."/>
            <person name="Pennachio C."/>
            <person name="Riley R."/>
            <person name="Schakwitz W."/>
            <person name="Umezawa K."/>
            <person name="Ohm R.A."/>
            <person name="Grigoriev I.V."/>
            <person name="Nagy L.G."/>
            <person name="Gibbons J."/>
            <person name="Hibbett D."/>
        </authorList>
    </citation>
    <scope>NUCLEOTIDE SEQUENCE [LARGE SCALE GENOMIC DNA]</scope>
    <source>
        <strain evidence="6">ALCF2SS1-6</strain>
    </source>
</reference>
<evidence type="ECO:0000256" key="2">
    <source>
        <dbReference type="ARBA" id="ARBA00022771"/>
    </source>
</evidence>
<keyword evidence="3" id="KW-0862">Zinc</keyword>
<evidence type="ECO:0000259" key="5">
    <source>
        <dbReference type="PROSITE" id="PS50865"/>
    </source>
</evidence>
<name>A0A5C2SLQ5_9APHY</name>
<dbReference type="AlphaFoldDB" id="A0A5C2SLQ5"/>
<dbReference type="InterPro" id="IPR002893">
    <property type="entry name" value="Znf_MYND"/>
</dbReference>